<dbReference type="PANTHER" id="PTHR45987">
    <property type="entry name" value="39S RIBOSOMAL PROTEIN L12"/>
    <property type="match status" value="1"/>
</dbReference>
<comment type="similarity">
    <text evidence="1 4">Belongs to the bacterial ribosomal protein bL12 family.</text>
</comment>
<proteinExistence type="inferred from homology"/>
<dbReference type="AlphaFoldDB" id="A0AA37J0D1"/>
<dbReference type="InterPro" id="IPR036235">
    <property type="entry name" value="Ribosomal_bL12_oligo_N_sf"/>
</dbReference>
<dbReference type="EMBL" id="BQKV01000080">
    <property type="protein sequence ID" value="GJN65224.1"/>
    <property type="molecule type" value="Genomic_DNA"/>
</dbReference>
<feature type="domain" description="Large ribosomal subunit protein bL12 C-terminal" evidence="5">
    <location>
        <begin position="58"/>
        <end position="124"/>
    </location>
</feature>
<evidence type="ECO:0000259" key="6">
    <source>
        <dbReference type="Pfam" id="PF16320"/>
    </source>
</evidence>
<feature type="domain" description="Large ribosomal subunit protein bL12 oligomerization" evidence="6">
    <location>
        <begin position="5"/>
        <end position="51"/>
    </location>
</feature>
<dbReference type="Pfam" id="PF16320">
    <property type="entry name" value="Ribosomal_L12_N"/>
    <property type="match status" value="1"/>
</dbReference>
<dbReference type="GO" id="GO:0022625">
    <property type="term" value="C:cytosolic large ribosomal subunit"/>
    <property type="evidence" value="ECO:0007669"/>
    <property type="project" value="TreeGrafter"/>
</dbReference>
<comment type="caution">
    <text evidence="7">The sequence shown here is derived from an EMBL/GenBank/DDBJ whole genome shotgun (WGS) entry which is preliminary data.</text>
</comment>
<evidence type="ECO:0000259" key="5">
    <source>
        <dbReference type="Pfam" id="PF00542"/>
    </source>
</evidence>
<evidence type="ECO:0000256" key="3">
    <source>
        <dbReference type="ARBA" id="ARBA00023274"/>
    </source>
</evidence>
<dbReference type="Pfam" id="PF00542">
    <property type="entry name" value="Ribosomal_L12"/>
    <property type="match status" value="1"/>
</dbReference>
<dbReference type="FunFam" id="3.30.1390.10:FF:000001">
    <property type="entry name" value="50S ribosomal protein L7/L12"/>
    <property type="match status" value="1"/>
</dbReference>
<dbReference type="InterPro" id="IPR013823">
    <property type="entry name" value="Ribosomal_bL12_C"/>
</dbReference>
<dbReference type="GO" id="GO:0003735">
    <property type="term" value="F:structural constituent of ribosome"/>
    <property type="evidence" value="ECO:0007669"/>
    <property type="project" value="InterPro"/>
</dbReference>
<dbReference type="InterPro" id="IPR008932">
    <property type="entry name" value="Ribosomal_bL12_oligo"/>
</dbReference>
<dbReference type="Proteomes" id="UP001055185">
    <property type="component" value="Unassembled WGS sequence"/>
</dbReference>
<evidence type="ECO:0000313" key="7">
    <source>
        <dbReference type="EMBL" id="GJN65224.1"/>
    </source>
</evidence>
<name>A0AA37J0D1_9FIRM</name>
<dbReference type="SUPFAM" id="SSF54736">
    <property type="entry name" value="ClpS-like"/>
    <property type="match status" value="1"/>
</dbReference>
<dbReference type="InterPro" id="IPR000206">
    <property type="entry name" value="Ribosomal_bL12"/>
</dbReference>
<evidence type="ECO:0000256" key="4">
    <source>
        <dbReference type="HAMAP-Rule" id="MF_00368"/>
    </source>
</evidence>
<dbReference type="HAMAP" id="MF_00368">
    <property type="entry name" value="Ribosomal_bL12"/>
    <property type="match status" value="1"/>
</dbReference>
<organism evidence="7 8">
    <name type="scientific">Faecalibacterium gallinarum</name>
    <dbReference type="NCBI Taxonomy" id="2903556"/>
    <lineage>
        <taxon>Bacteria</taxon>
        <taxon>Bacillati</taxon>
        <taxon>Bacillota</taxon>
        <taxon>Clostridia</taxon>
        <taxon>Eubacteriales</taxon>
        <taxon>Oscillospiraceae</taxon>
        <taxon>Faecalibacterium</taxon>
    </lineage>
</organism>
<dbReference type="RefSeq" id="WP_238317481.1">
    <property type="nucleotide sequence ID" value="NZ_BQKV01000080.1"/>
</dbReference>
<comment type="function">
    <text evidence="4">Forms part of the ribosomal stalk which helps the ribosome interact with GTP-bound translation factors. Is thus essential for accurate translation.</text>
</comment>
<accession>A0AA37J0D1</accession>
<dbReference type="PANTHER" id="PTHR45987:SF4">
    <property type="entry name" value="LARGE RIBOSOMAL SUBUNIT PROTEIN BL12M"/>
    <property type="match status" value="1"/>
</dbReference>
<protein>
    <recommendedName>
        <fullName evidence="4">Large ribosomal subunit protein bL12</fullName>
    </recommendedName>
</protein>
<evidence type="ECO:0000256" key="2">
    <source>
        <dbReference type="ARBA" id="ARBA00022980"/>
    </source>
</evidence>
<keyword evidence="2 4" id="KW-0689">Ribosomal protein</keyword>
<dbReference type="GO" id="GO:0003729">
    <property type="term" value="F:mRNA binding"/>
    <property type="evidence" value="ECO:0007669"/>
    <property type="project" value="TreeGrafter"/>
</dbReference>
<evidence type="ECO:0000256" key="1">
    <source>
        <dbReference type="ARBA" id="ARBA00007197"/>
    </source>
</evidence>
<dbReference type="SUPFAM" id="SSF48300">
    <property type="entry name" value="Ribosomal protein L7/12, oligomerisation (N-terminal) domain"/>
    <property type="match status" value="1"/>
</dbReference>
<dbReference type="Gene3D" id="3.30.1390.10">
    <property type="match status" value="1"/>
</dbReference>
<keyword evidence="3 4" id="KW-0687">Ribonucleoprotein</keyword>
<dbReference type="Gene3D" id="1.20.5.710">
    <property type="entry name" value="Single helix bin"/>
    <property type="match status" value="1"/>
</dbReference>
<comment type="subunit">
    <text evidence="4">Homodimer. Part of the ribosomal stalk of the 50S ribosomal subunit. Forms a multimeric L10(L12)X complex, where L10 forms an elongated spine to which 2 to 4 L12 dimers bind in a sequential fashion. Binds GTP-bound translation factors.</text>
</comment>
<sequence length="124" mass="12910">MASEKITAIIESVKGLSVLELKELIDAYCEEFGVSAVAAAPVAGGAAPAAEEEEKTEFDVILAEAGATKMQVIKVVKEITGLGLKEAKAIVDGAPKAVKEKASKADAEDIKKKLEEVGAKVEIK</sequence>
<dbReference type="NCBIfam" id="TIGR00855">
    <property type="entry name" value="L12"/>
    <property type="match status" value="1"/>
</dbReference>
<dbReference type="CDD" id="cd00387">
    <property type="entry name" value="Ribosomal_L7_L12"/>
    <property type="match status" value="1"/>
</dbReference>
<keyword evidence="8" id="KW-1185">Reference proteome</keyword>
<gene>
    <name evidence="4 7" type="primary">rplL</name>
    <name evidence="7" type="ORF">JCM17207_18490</name>
</gene>
<reference evidence="7" key="1">
    <citation type="journal article" date="2022" name="Int. J. Syst. Evol. Microbiol.">
        <title>Genome-based, phenotypic and chemotaxonomic classification of Faecalibacterium strains: proposal of three novel species Faecalibacterium duncaniae sp. nov., Faecalibacterium hattorii sp. nov. and Faecalibacterium gallinarum sp. nov. .</title>
        <authorList>
            <person name="Sakamoto M."/>
            <person name="Sakurai N."/>
            <person name="Tanno H."/>
            <person name="Iino T."/>
            <person name="Ohkuma M."/>
            <person name="Endo A."/>
        </authorList>
    </citation>
    <scope>NUCLEOTIDE SEQUENCE</scope>
    <source>
        <strain evidence="7">JCM 17207</strain>
    </source>
</reference>
<dbReference type="GO" id="GO:0006412">
    <property type="term" value="P:translation"/>
    <property type="evidence" value="ECO:0007669"/>
    <property type="project" value="UniProtKB-UniRule"/>
</dbReference>
<dbReference type="InterPro" id="IPR014719">
    <property type="entry name" value="Ribosomal_bL12_C/ClpS-like"/>
</dbReference>
<evidence type="ECO:0000313" key="8">
    <source>
        <dbReference type="Proteomes" id="UP001055185"/>
    </source>
</evidence>